<organism evidence="1">
    <name type="scientific">Nostoc flagelliforme str. Sunitezuoqi</name>
    <dbReference type="NCBI Taxonomy" id="676037"/>
    <lineage>
        <taxon>Bacteria</taxon>
        <taxon>Bacillati</taxon>
        <taxon>Cyanobacteriota</taxon>
        <taxon>Cyanophyceae</taxon>
        <taxon>Nostocales</taxon>
        <taxon>Nostocaceae</taxon>
        <taxon>Nostoc</taxon>
    </lineage>
</organism>
<reference evidence="1" key="1">
    <citation type="journal article" date="2011" name="Acta Physiol. Plant.">
        <title>An investigation on the genetic background of Nostoc flagelliforme by similarity analysis of its partial genomic DNA and phylogenetic comparison of deduced related species.</title>
        <authorList>
            <person name="Gao X."/>
            <person name="Liu K."/>
            <person name="Qiu B.S."/>
        </authorList>
    </citation>
    <scope>NUCLEOTIDE SEQUENCE</scope>
    <source>
        <strain evidence="1">Sunitezuoqi</strain>
    </source>
</reference>
<evidence type="ECO:0000313" key="1">
    <source>
        <dbReference type="EMBL" id="ADO19249.1"/>
    </source>
</evidence>
<sequence length="126" mass="14187">MSVDTNKFLPHYTRHPTPKSLIDNRFAVILVPFNLESKFRQTIGSNRSAIAGVQDDLSISLGRIASQYSQTKAKKLLNVQTETAKKEPTPYEEQTTSLVDRFRQLREARYSGSSLGITQRIKSANS</sequence>
<name>E7DQ91_9NOSO</name>
<gene>
    <name evidence="1" type="ORF">Nfla_7901</name>
</gene>
<dbReference type="EMBL" id="HQ291151">
    <property type="protein sequence ID" value="ADO19249.1"/>
    <property type="molecule type" value="Genomic_DNA"/>
</dbReference>
<protein>
    <submittedName>
        <fullName evidence="1">Uncharacterized protein</fullName>
    </submittedName>
</protein>
<accession>E7DQ91</accession>
<proteinExistence type="predicted"/>
<dbReference type="AlphaFoldDB" id="E7DQ91"/>